<organism evidence="13 14">
    <name type="scientific">Conexibacter arvalis</name>
    <dbReference type="NCBI Taxonomy" id="912552"/>
    <lineage>
        <taxon>Bacteria</taxon>
        <taxon>Bacillati</taxon>
        <taxon>Actinomycetota</taxon>
        <taxon>Thermoleophilia</taxon>
        <taxon>Solirubrobacterales</taxon>
        <taxon>Conexibacteraceae</taxon>
        <taxon>Conexibacter</taxon>
    </lineage>
</organism>
<evidence type="ECO:0000256" key="6">
    <source>
        <dbReference type="ARBA" id="ARBA00023136"/>
    </source>
</evidence>
<dbReference type="SMART" id="SM00283">
    <property type="entry name" value="MA"/>
    <property type="match status" value="1"/>
</dbReference>
<dbReference type="InterPro" id="IPR003660">
    <property type="entry name" value="HAMP_dom"/>
</dbReference>
<dbReference type="GO" id="GO:0004888">
    <property type="term" value="F:transmembrane signaling receptor activity"/>
    <property type="evidence" value="ECO:0007669"/>
    <property type="project" value="InterPro"/>
</dbReference>
<dbReference type="PROSITE" id="PS50111">
    <property type="entry name" value="CHEMOTAXIS_TRANSDUC_2"/>
    <property type="match status" value="1"/>
</dbReference>
<dbReference type="InterPro" id="IPR033479">
    <property type="entry name" value="dCache_1"/>
</dbReference>
<evidence type="ECO:0000313" key="13">
    <source>
        <dbReference type="EMBL" id="MBB4663293.1"/>
    </source>
</evidence>
<dbReference type="InterPro" id="IPR004089">
    <property type="entry name" value="MCPsignal_dom"/>
</dbReference>
<evidence type="ECO:0000256" key="3">
    <source>
        <dbReference type="ARBA" id="ARBA00022500"/>
    </source>
</evidence>
<dbReference type="Proteomes" id="UP000585272">
    <property type="component" value="Unassembled WGS sequence"/>
</dbReference>
<comment type="similarity">
    <text evidence="8">Belongs to the methyl-accepting chemotaxis (MCP) protein family.</text>
</comment>
<evidence type="ECO:0000313" key="14">
    <source>
        <dbReference type="Proteomes" id="UP000585272"/>
    </source>
</evidence>
<name>A0A840IGH1_9ACTN</name>
<dbReference type="Gene3D" id="6.10.340.10">
    <property type="match status" value="1"/>
</dbReference>
<dbReference type="AlphaFoldDB" id="A0A840IGH1"/>
<keyword evidence="2" id="KW-1003">Cell membrane</keyword>
<dbReference type="Pfam" id="PF00672">
    <property type="entry name" value="HAMP"/>
    <property type="match status" value="2"/>
</dbReference>
<keyword evidence="6 10" id="KW-0472">Membrane</keyword>
<keyword evidence="4 10" id="KW-0812">Transmembrane</keyword>
<dbReference type="InterPro" id="IPR004090">
    <property type="entry name" value="Chemotax_Me-accpt_rcpt"/>
</dbReference>
<evidence type="ECO:0000256" key="9">
    <source>
        <dbReference type="PROSITE-ProRule" id="PRU00284"/>
    </source>
</evidence>
<accession>A0A840IGH1</accession>
<dbReference type="Gene3D" id="1.10.287.950">
    <property type="entry name" value="Methyl-accepting chemotaxis protein"/>
    <property type="match status" value="1"/>
</dbReference>
<protein>
    <submittedName>
        <fullName evidence="13">Methyl-accepting chemotaxis protein</fullName>
    </submittedName>
</protein>
<evidence type="ECO:0000256" key="8">
    <source>
        <dbReference type="ARBA" id="ARBA00029447"/>
    </source>
</evidence>
<feature type="domain" description="HAMP" evidence="12">
    <location>
        <begin position="392"/>
        <end position="430"/>
    </location>
</feature>
<evidence type="ECO:0000256" key="4">
    <source>
        <dbReference type="ARBA" id="ARBA00022692"/>
    </source>
</evidence>
<dbReference type="GO" id="GO:0007165">
    <property type="term" value="P:signal transduction"/>
    <property type="evidence" value="ECO:0007669"/>
    <property type="project" value="UniProtKB-KW"/>
</dbReference>
<dbReference type="PANTHER" id="PTHR32089:SF112">
    <property type="entry name" value="LYSOZYME-LIKE PROTEIN-RELATED"/>
    <property type="match status" value="1"/>
</dbReference>
<dbReference type="PANTHER" id="PTHR32089">
    <property type="entry name" value="METHYL-ACCEPTING CHEMOTAXIS PROTEIN MCPB"/>
    <property type="match status" value="1"/>
</dbReference>
<keyword evidence="3" id="KW-0145">Chemotaxis</keyword>
<reference evidence="13 14" key="1">
    <citation type="submission" date="2020-08" db="EMBL/GenBank/DDBJ databases">
        <title>Genomic Encyclopedia of Archaeal and Bacterial Type Strains, Phase II (KMG-II): from individual species to whole genera.</title>
        <authorList>
            <person name="Goeker M."/>
        </authorList>
    </citation>
    <scope>NUCLEOTIDE SEQUENCE [LARGE SCALE GENOMIC DNA]</scope>
    <source>
        <strain evidence="13 14">DSM 23288</strain>
    </source>
</reference>
<gene>
    <name evidence="13" type="ORF">BDZ31_002882</name>
</gene>
<proteinExistence type="inferred from homology"/>
<keyword evidence="5 10" id="KW-1133">Transmembrane helix</keyword>
<evidence type="ECO:0000256" key="1">
    <source>
        <dbReference type="ARBA" id="ARBA00004651"/>
    </source>
</evidence>
<evidence type="ECO:0000259" key="12">
    <source>
        <dbReference type="PROSITE" id="PS50885"/>
    </source>
</evidence>
<dbReference type="SMART" id="SM00304">
    <property type="entry name" value="HAMP"/>
    <property type="match status" value="3"/>
</dbReference>
<dbReference type="PROSITE" id="PS50885">
    <property type="entry name" value="HAMP"/>
    <property type="match status" value="3"/>
</dbReference>
<evidence type="ECO:0000256" key="5">
    <source>
        <dbReference type="ARBA" id="ARBA00022989"/>
    </source>
</evidence>
<sequence>MSAPPKLRLRSVRAKLLLTILPVVALAIGGLTLLAVDRSTSAQEDAVYREASQLAAREANRFQAQASDAVAVARGLASVTERKGSITREEMIELARHYLERNPQLSGTYLGFEPNAFDGRDAEFAGDPDHGPDGRMAIWWGYDEDGRYVRMAPLDESEQYWQMPKRTLREGVTEPYLYEGTLITSFTAPILRDGRFIGVSQTDNELTQLDENVRRVSFLDSGYAFVVSNTGLFVSFPDRRLIGTETLQQYARRVGDPVLAQVAAAVRAGRRAQFETKDPRTGKDVVMFTAPVRTGGWGFVTVAPVDEILAEANSLRTTLLLLGLLALIVVGAVVWWISVRLTKPIGEVADAADRISRGDLEIELTTRSNDELGRMAAAFRRMVDYLRDLAATADAMARGDLSRRVEPKSEEDVLGHAFDRMSGELREALGEQSSLEALTERMDQLEHRDLAELDDGLRAMRDGDLTRSARITTKPLEAPSGRPIGRLAQIFNGMLGRAGSSVESYDSMRQQLGGMLDDISRTSTSVSQASQQMASTSEEAGRAVGEIAGAIAEVAQGAERQVSTVGSTREANAGVGSAVSASTESARATADAVSQARDLAEQGAAAVTEASEAMQAVRASSEDATAAIRDLGAKSERIGGIVETITGISEQTNLLALNAAIEAARAGEQGRGFAVVAEEVRKLAEESQEAAGSIAGLIEEIRRGTARAVAAVEAGASRTSAGVETVDQARGTFRSIREAVEAVHVQVGEITAAIAAIEQGGNQVRDDLGAVAAIAEQTSAATQQVSASTQETSAATQQIAASAQELAQAAEELERLAGRFTLA</sequence>
<dbReference type="GO" id="GO:0006935">
    <property type="term" value="P:chemotaxis"/>
    <property type="evidence" value="ECO:0007669"/>
    <property type="project" value="UniProtKB-KW"/>
</dbReference>
<keyword evidence="14" id="KW-1185">Reference proteome</keyword>
<dbReference type="GO" id="GO:0005886">
    <property type="term" value="C:plasma membrane"/>
    <property type="evidence" value="ECO:0007669"/>
    <property type="project" value="UniProtKB-SubCell"/>
</dbReference>
<keyword evidence="7 9" id="KW-0807">Transducer</keyword>
<evidence type="ECO:0000259" key="11">
    <source>
        <dbReference type="PROSITE" id="PS50111"/>
    </source>
</evidence>
<feature type="transmembrane region" description="Helical" evidence="10">
    <location>
        <begin position="319"/>
        <end position="337"/>
    </location>
</feature>
<feature type="domain" description="HAMP" evidence="12">
    <location>
        <begin position="448"/>
        <end position="503"/>
    </location>
</feature>
<evidence type="ECO:0000256" key="7">
    <source>
        <dbReference type="ARBA" id="ARBA00023224"/>
    </source>
</evidence>
<dbReference type="CDD" id="cd12912">
    <property type="entry name" value="PDC2_MCP_like"/>
    <property type="match status" value="1"/>
</dbReference>
<dbReference type="EMBL" id="JACHNU010000003">
    <property type="protein sequence ID" value="MBB4663293.1"/>
    <property type="molecule type" value="Genomic_DNA"/>
</dbReference>
<dbReference type="SUPFAM" id="SSF158472">
    <property type="entry name" value="HAMP domain-like"/>
    <property type="match status" value="1"/>
</dbReference>
<evidence type="ECO:0000256" key="10">
    <source>
        <dbReference type="SAM" id="Phobius"/>
    </source>
</evidence>
<dbReference type="Gene3D" id="3.30.450.20">
    <property type="entry name" value="PAS domain"/>
    <property type="match status" value="2"/>
</dbReference>
<comment type="subcellular location">
    <subcellularLocation>
        <location evidence="1">Cell membrane</location>
        <topology evidence="1">Multi-pass membrane protein</topology>
    </subcellularLocation>
</comment>
<dbReference type="Pfam" id="PF02743">
    <property type="entry name" value="dCache_1"/>
    <property type="match status" value="1"/>
</dbReference>
<evidence type="ECO:0000256" key="2">
    <source>
        <dbReference type="ARBA" id="ARBA00022475"/>
    </source>
</evidence>
<dbReference type="SUPFAM" id="SSF58104">
    <property type="entry name" value="Methyl-accepting chemotaxis protein (MCP) signaling domain"/>
    <property type="match status" value="1"/>
</dbReference>
<dbReference type="CDD" id="cd11386">
    <property type="entry name" value="MCP_signal"/>
    <property type="match status" value="1"/>
</dbReference>
<comment type="caution">
    <text evidence="13">The sequence shown here is derived from an EMBL/GenBank/DDBJ whole genome shotgun (WGS) entry which is preliminary data.</text>
</comment>
<dbReference type="CDD" id="cd12913">
    <property type="entry name" value="PDC1_MCP_like"/>
    <property type="match status" value="1"/>
</dbReference>
<dbReference type="PRINTS" id="PR00260">
    <property type="entry name" value="CHEMTRNSDUCR"/>
</dbReference>
<dbReference type="CDD" id="cd06225">
    <property type="entry name" value="HAMP"/>
    <property type="match status" value="2"/>
</dbReference>
<feature type="domain" description="Methyl-accepting transducer" evidence="11">
    <location>
        <begin position="536"/>
        <end position="800"/>
    </location>
</feature>
<dbReference type="Pfam" id="PF00015">
    <property type="entry name" value="MCPsignal"/>
    <property type="match status" value="1"/>
</dbReference>
<feature type="domain" description="HAMP" evidence="12">
    <location>
        <begin position="339"/>
        <end position="391"/>
    </location>
</feature>
<dbReference type="RefSeq" id="WP_183343014.1">
    <property type="nucleotide sequence ID" value="NZ_JACHNU010000003.1"/>
</dbReference>